<name>A0A6L7G8N6_9RHOB</name>
<reference evidence="5 6" key="1">
    <citation type="submission" date="2019-12" db="EMBL/GenBank/DDBJ databases">
        <authorList>
            <person name="Li M."/>
        </authorList>
    </citation>
    <scope>NUCLEOTIDE SEQUENCE [LARGE SCALE GENOMIC DNA]</scope>
    <source>
        <strain evidence="5 6">GBMRC 2024</strain>
    </source>
</reference>
<evidence type="ECO:0000259" key="3">
    <source>
        <dbReference type="Pfam" id="PF03428"/>
    </source>
</evidence>
<feature type="compositionally biased region" description="Basic and acidic residues" evidence="2">
    <location>
        <begin position="238"/>
        <end position="251"/>
    </location>
</feature>
<dbReference type="Proteomes" id="UP000477911">
    <property type="component" value="Unassembled WGS sequence"/>
</dbReference>
<dbReference type="InterPro" id="IPR005090">
    <property type="entry name" value="RepC_N"/>
</dbReference>
<comment type="caution">
    <text evidence="5">The sequence shown here is derived from an EMBL/GenBank/DDBJ whole genome shotgun (WGS) entry which is preliminary data.</text>
</comment>
<proteinExistence type="predicted"/>
<dbReference type="EMBL" id="WUMU01000022">
    <property type="protein sequence ID" value="MXN19878.1"/>
    <property type="molecule type" value="Genomic_DNA"/>
</dbReference>
<feature type="domain" description="Plasmid replication protein C C-terminal" evidence="4">
    <location>
        <begin position="279"/>
        <end position="357"/>
    </location>
</feature>
<sequence length="367" mass="40040">MKTIMTAASLAGARESRVQTQTAGFAPVLRRDLLCALRDVRRPLGLSTGDLLVLDTLLSFLPCKDPATGRDGPVHAGLMTIIYASNATLCARANGMDERVLRRHVARLVSLGLLSRRDSATGKRFPLRAEGRIRSAFGLDLAPLLCRSAEILELADTRRAEQAEIRALRAEALALRAALLKTPERLSCDQLSDLDALRNTLRRSSLDLGTLRDILDGLSTLAASQPAPMTSSVPTAKESIETEKESAADGQNVRHIETKKIDTFKDQPITPRDVHRSWQSCPNIASFYPQPPTNDSELTETIFNIGSFMGLRTETLVSSLSALGWRKCLVALEYLIEKADQIRNPNGYLRKMVSSATPSGRPALAAV</sequence>
<feature type="domain" description="Plasmid replication protein C N-terminal" evidence="3">
    <location>
        <begin position="5"/>
        <end position="181"/>
    </location>
</feature>
<accession>A0A6L7G8N6</accession>
<evidence type="ECO:0000313" key="6">
    <source>
        <dbReference type="Proteomes" id="UP000477911"/>
    </source>
</evidence>
<evidence type="ECO:0000313" key="5">
    <source>
        <dbReference type="EMBL" id="MXN19878.1"/>
    </source>
</evidence>
<feature type="compositionally biased region" description="Polar residues" evidence="2">
    <location>
        <begin position="224"/>
        <end position="234"/>
    </location>
</feature>
<keyword evidence="1" id="KW-0175">Coiled coil</keyword>
<evidence type="ECO:0000259" key="4">
    <source>
        <dbReference type="Pfam" id="PF11800"/>
    </source>
</evidence>
<dbReference type="RefSeq" id="WP_160896001.1">
    <property type="nucleotide sequence ID" value="NZ_WUMU01000022.1"/>
</dbReference>
<evidence type="ECO:0000256" key="1">
    <source>
        <dbReference type="SAM" id="Coils"/>
    </source>
</evidence>
<dbReference type="Pfam" id="PF11800">
    <property type="entry name" value="RP-C_C"/>
    <property type="match status" value="1"/>
</dbReference>
<feature type="coiled-coil region" evidence="1">
    <location>
        <begin position="151"/>
        <end position="178"/>
    </location>
</feature>
<dbReference type="InterPro" id="IPR021760">
    <property type="entry name" value="RepC_C"/>
</dbReference>
<keyword evidence="6" id="KW-1185">Reference proteome</keyword>
<protein>
    <submittedName>
        <fullName evidence="5">Uncharacterized protein</fullName>
    </submittedName>
</protein>
<dbReference type="AlphaFoldDB" id="A0A6L7G8N6"/>
<evidence type="ECO:0000256" key="2">
    <source>
        <dbReference type="SAM" id="MobiDB-lite"/>
    </source>
</evidence>
<organism evidence="5 6">
    <name type="scientific">Pseudooceanicola albus</name>
    <dbReference type="NCBI Taxonomy" id="2692189"/>
    <lineage>
        <taxon>Bacteria</taxon>
        <taxon>Pseudomonadati</taxon>
        <taxon>Pseudomonadota</taxon>
        <taxon>Alphaproteobacteria</taxon>
        <taxon>Rhodobacterales</taxon>
        <taxon>Paracoccaceae</taxon>
        <taxon>Pseudooceanicola</taxon>
    </lineage>
</organism>
<dbReference type="Pfam" id="PF03428">
    <property type="entry name" value="RP-C"/>
    <property type="match status" value="1"/>
</dbReference>
<gene>
    <name evidence="5" type="ORF">GR170_18750</name>
</gene>
<feature type="region of interest" description="Disordered" evidence="2">
    <location>
        <begin position="224"/>
        <end position="251"/>
    </location>
</feature>